<evidence type="ECO:0000256" key="6">
    <source>
        <dbReference type="SAM" id="Phobius"/>
    </source>
</evidence>
<feature type="transmembrane region" description="Helical" evidence="6">
    <location>
        <begin position="43"/>
        <end position="64"/>
    </location>
</feature>
<dbReference type="Gene3D" id="1.20.1260.100">
    <property type="entry name" value="TspO/MBR protein"/>
    <property type="match status" value="1"/>
</dbReference>
<comment type="subcellular location">
    <subcellularLocation>
        <location evidence="1">Membrane</location>
        <topology evidence="1">Multi-pass membrane protein</topology>
    </subcellularLocation>
</comment>
<organism evidence="7 8">
    <name type="scientific">Jiella sonneratiae</name>
    <dbReference type="NCBI Taxonomy" id="2816856"/>
    <lineage>
        <taxon>Bacteria</taxon>
        <taxon>Pseudomonadati</taxon>
        <taxon>Pseudomonadota</taxon>
        <taxon>Alphaproteobacteria</taxon>
        <taxon>Hyphomicrobiales</taxon>
        <taxon>Aurantimonadaceae</taxon>
        <taxon>Jiella</taxon>
    </lineage>
</organism>
<name>A0ABS3J0A0_9HYPH</name>
<dbReference type="PIRSF" id="PIRSF005859">
    <property type="entry name" value="PBR"/>
    <property type="match status" value="1"/>
</dbReference>
<comment type="caution">
    <text evidence="7">The sequence shown here is derived from an EMBL/GenBank/DDBJ whole genome shotgun (WGS) entry which is preliminary data.</text>
</comment>
<evidence type="ECO:0000256" key="1">
    <source>
        <dbReference type="ARBA" id="ARBA00004141"/>
    </source>
</evidence>
<reference evidence="7 8" key="1">
    <citation type="submission" date="2021-03" db="EMBL/GenBank/DDBJ databases">
        <title>Whole genome sequence of Jiella sp. MQZ13P-4.</title>
        <authorList>
            <person name="Tuo L."/>
        </authorList>
    </citation>
    <scope>NUCLEOTIDE SEQUENCE [LARGE SCALE GENOMIC DNA]</scope>
    <source>
        <strain evidence="7 8">MQZ13P-4</strain>
    </source>
</reference>
<proteinExistence type="inferred from homology"/>
<evidence type="ECO:0000256" key="3">
    <source>
        <dbReference type="ARBA" id="ARBA00022692"/>
    </source>
</evidence>
<evidence type="ECO:0000256" key="2">
    <source>
        <dbReference type="ARBA" id="ARBA00007524"/>
    </source>
</evidence>
<comment type="similarity">
    <text evidence="2">Belongs to the TspO/BZRP family.</text>
</comment>
<dbReference type="InterPro" id="IPR004307">
    <property type="entry name" value="TspO_MBR"/>
</dbReference>
<evidence type="ECO:0000256" key="4">
    <source>
        <dbReference type="ARBA" id="ARBA00022989"/>
    </source>
</evidence>
<dbReference type="PANTHER" id="PTHR10057:SF0">
    <property type="entry name" value="TRANSLOCATOR PROTEIN"/>
    <property type="match status" value="1"/>
</dbReference>
<keyword evidence="8" id="KW-1185">Reference proteome</keyword>
<dbReference type="CDD" id="cd15904">
    <property type="entry name" value="TSPO_MBR"/>
    <property type="match status" value="1"/>
</dbReference>
<evidence type="ECO:0000256" key="5">
    <source>
        <dbReference type="ARBA" id="ARBA00023136"/>
    </source>
</evidence>
<keyword evidence="5 6" id="KW-0472">Membrane</keyword>
<feature type="transmembrane region" description="Helical" evidence="6">
    <location>
        <begin position="126"/>
        <end position="147"/>
    </location>
</feature>
<gene>
    <name evidence="7" type="ORF">J1C47_05590</name>
</gene>
<feature type="transmembrane region" description="Helical" evidence="6">
    <location>
        <begin position="100"/>
        <end position="119"/>
    </location>
</feature>
<protein>
    <submittedName>
        <fullName evidence="7">Tryptophan-rich sensory protein</fullName>
    </submittedName>
</protein>
<dbReference type="Pfam" id="PF03073">
    <property type="entry name" value="TspO_MBR"/>
    <property type="match status" value="1"/>
</dbReference>
<dbReference type="RefSeq" id="WP_207349724.1">
    <property type="nucleotide sequence ID" value="NZ_JAFMPY010000004.1"/>
</dbReference>
<keyword evidence="4 6" id="KW-1133">Transmembrane helix</keyword>
<evidence type="ECO:0000313" key="8">
    <source>
        <dbReference type="Proteomes" id="UP000664288"/>
    </source>
</evidence>
<accession>A0ABS3J0A0</accession>
<dbReference type="PANTHER" id="PTHR10057">
    <property type="entry name" value="PERIPHERAL-TYPE BENZODIAZEPINE RECEPTOR"/>
    <property type="match status" value="1"/>
</dbReference>
<dbReference type="InterPro" id="IPR038330">
    <property type="entry name" value="TspO/MBR-related_sf"/>
</dbReference>
<sequence length="161" mass="17241">MSSILSLAAFVGVVLLVASSGAVFKPGDWYRSLDKPDWTPPNWAFPVVWSALYVMIAVSGWRVYEAAGLVAVPFLAYAVQLVLNAAWSAVFFGLRRPGLAFADVLALWVAVAATILLFYPIDAVAGLLLIPYLMWVTAAACLNFSVWRRNPGAFSAAAASG</sequence>
<dbReference type="Proteomes" id="UP000664288">
    <property type="component" value="Unassembled WGS sequence"/>
</dbReference>
<feature type="transmembrane region" description="Helical" evidence="6">
    <location>
        <begin position="71"/>
        <end position="94"/>
    </location>
</feature>
<dbReference type="EMBL" id="JAFMPY010000004">
    <property type="protein sequence ID" value="MBO0903105.1"/>
    <property type="molecule type" value="Genomic_DNA"/>
</dbReference>
<keyword evidence="3 6" id="KW-0812">Transmembrane</keyword>
<evidence type="ECO:0000313" key="7">
    <source>
        <dbReference type="EMBL" id="MBO0903105.1"/>
    </source>
</evidence>